<comment type="caution">
    <text evidence="1">The sequence shown here is derived from an EMBL/GenBank/DDBJ whole genome shotgun (WGS) entry which is preliminary data.</text>
</comment>
<gene>
    <name evidence="1" type="ORF">C2S_1263</name>
</gene>
<dbReference type="EMBL" id="CABFJX010000223">
    <property type="protein sequence ID" value="VTT68390.1"/>
    <property type="molecule type" value="Genomic_DNA"/>
</dbReference>
<organism evidence="1 2">
    <name type="scientific">Fusarium fujikuroi</name>
    <name type="common">Bakanae and foot rot disease fungus</name>
    <name type="synonym">Gibberella fujikuroi</name>
    <dbReference type="NCBI Taxonomy" id="5127"/>
    <lineage>
        <taxon>Eukaryota</taxon>
        <taxon>Fungi</taxon>
        <taxon>Dikarya</taxon>
        <taxon>Ascomycota</taxon>
        <taxon>Pezizomycotina</taxon>
        <taxon>Sordariomycetes</taxon>
        <taxon>Hypocreomycetidae</taxon>
        <taxon>Hypocreales</taxon>
        <taxon>Nectriaceae</taxon>
        <taxon>Fusarium</taxon>
        <taxon>Fusarium fujikuroi species complex</taxon>
    </lineage>
</organism>
<evidence type="ECO:0000313" key="2">
    <source>
        <dbReference type="Proteomes" id="UP000760494"/>
    </source>
</evidence>
<protein>
    <submittedName>
        <fullName evidence="1">Uncharacterized protein</fullName>
    </submittedName>
</protein>
<dbReference type="OrthoDB" id="2735833at2759"/>
<reference evidence="1" key="1">
    <citation type="submission" date="2019-05" db="EMBL/GenBank/DDBJ databases">
        <authorList>
            <person name="Piombo E."/>
        </authorList>
    </citation>
    <scope>NUCLEOTIDE SEQUENCE</scope>
    <source>
        <strain evidence="1">C2S</strain>
    </source>
</reference>
<dbReference type="AlphaFoldDB" id="A0A2H3RZ68"/>
<evidence type="ECO:0000313" key="1">
    <source>
        <dbReference type="EMBL" id="VTT68390.1"/>
    </source>
</evidence>
<proteinExistence type="predicted"/>
<accession>A0A2H3RZ68</accession>
<name>A0A2H3RZ68_FUSFU</name>
<sequence length="265" mass="29782">MAANAASLLTNVFGQKTDIGKIVQNFDFSQINVRDSKSDDYLHTDLAPSFGKDGQDLKESMRAIDDRLKIMVAATMMTLARQNDKSWDAVVRTMMQNEIAMPDGEGIARSDTLVRNSLNDFKFDGGPDASIVREVQTWFNRLVSDPDVLNSTKIDINVLAKIVAQTGATVDSFESFFAKEEHHEQTLIDIGVLRFPDIDHPYFKLYRIKLVAWSDSRRIMFHSEDKNGITGEYNCRVFRPRASVIDCLTQAAHAKAVATFDAMFS</sequence>
<dbReference type="Proteomes" id="UP000760494">
    <property type="component" value="Unassembled WGS sequence"/>
</dbReference>